<sequence>MKNMNRKTVQHIAATLLLSAGILASTDVVADTAIPGGSGTVNITYNEIDTTCVVLATNVNQSVNFNIDRGNPGKLDGRYKTVDTVFTITGCADTDIDVSLQSPYTEGTNPAVGVFWNTFVPRVSEHNTYKESYYRFAVSLSGRGDTVSGGFTGSAGGHLPHTVSMDGAWPVRVTPDSNNYTLTATSTIYIAPRGVDTHGLSPAKAQYTYKFTYP</sequence>
<keyword evidence="1" id="KW-0732">Signal</keyword>
<name>A0A5Y3MUJ6_SALER</name>
<feature type="signal peptide" evidence="1">
    <location>
        <begin position="1"/>
        <end position="30"/>
    </location>
</feature>
<proteinExistence type="predicted"/>
<reference evidence="2" key="1">
    <citation type="submission" date="2018-06" db="EMBL/GenBank/DDBJ databases">
        <authorList>
            <person name="Ashton P.M."/>
            <person name="Dallman T."/>
            <person name="Nair S."/>
            <person name="De Pinna E."/>
            <person name="Peters T."/>
            <person name="Grant K."/>
        </authorList>
    </citation>
    <scope>NUCLEOTIDE SEQUENCE [LARGE SCALE GENOMIC DNA]</scope>
    <source>
        <strain evidence="2">275803</strain>
    </source>
</reference>
<protein>
    <recommendedName>
        <fullName evidence="3">Type 1 fimbrial protein</fullName>
    </recommendedName>
</protein>
<dbReference type="EMBL" id="AAIVAV010000030">
    <property type="protein sequence ID" value="ECI4011699.1"/>
    <property type="molecule type" value="Genomic_DNA"/>
</dbReference>
<dbReference type="Proteomes" id="UP000839598">
    <property type="component" value="Unassembled WGS sequence"/>
</dbReference>
<evidence type="ECO:0000256" key="1">
    <source>
        <dbReference type="SAM" id="SignalP"/>
    </source>
</evidence>
<gene>
    <name evidence="2" type="ORF">DN310_20840</name>
</gene>
<evidence type="ECO:0008006" key="3">
    <source>
        <dbReference type="Google" id="ProtNLM"/>
    </source>
</evidence>
<dbReference type="AlphaFoldDB" id="A0A5Y3MUJ6"/>
<organism evidence="2">
    <name type="scientific">Salmonella enterica subsp. salamae</name>
    <dbReference type="NCBI Taxonomy" id="59202"/>
    <lineage>
        <taxon>Bacteria</taxon>
        <taxon>Pseudomonadati</taxon>
        <taxon>Pseudomonadota</taxon>
        <taxon>Gammaproteobacteria</taxon>
        <taxon>Enterobacterales</taxon>
        <taxon>Enterobacteriaceae</taxon>
        <taxon>Salmonella</taxon>
    </lineage>
</organism>
<accession>A0A5Y3MUJ6</accession>
<evidence type="ECO:0000313" key="2">
    <source>
        <dbReference type="EMBL" id="ECI4011699.1"/>
    </source>
</evidence>
<feature type="chain" id="PRO_5025029239" description="Type 1 fimbrial protein" evidence="1">
    <location>
        <begin position="31"/>
        <end position="214"/>
    </location>
</feature>
<comment type="caution">
    <text evidence="2">The sequence shown here is derived from an EMBL/GenBank/DDBJ whole genome shotgun (WGS) entry which is preliminary data.</text>
</comment>